<reference evidence="2" key="1">
    <citation type="submission" date="2014-08" db="EMBL/GenBank/DDBJ databases">
        <authorList>
            <person name="Moulin L."/>
        </authorList>
    </citation>
    <scope>NUCLEOTIDE SEQUENCE [LARGE SCALE GENOMIC DNA]</scope>
</reference>
<dbReference type="AlphaFoldDB" id="A0A090E1J8"/>
<proteinExistence type="predicted"/>
<dbReference type="EMBL" id="CCMZ01000028">
    <property type="protein sequence ID" value="CDX20940.1"/>
    <property type="molecule type" value="Genomic_DNA"/>
</dbReference>
<dbReference type="Gene3D" id="1.20.58.430">
    <property type="entry name" value="Type IV secretion system, VirB5-domain"/>
    <property type="match status" value="1"/>
</dbReference>
<accession>A0A090E1J8</accession>
<dbReference type="InterPro" id="IPR014158">
    <property type="entry name" value="T4SS_VirB5"/>
</dbReference>
<sequence length="275" mass="29003">MRAVFQSVIVSGILFAAAGSLVKEARAQEGQIKPLPLPSIGVLPGAPGGAQATFDKNAVELLTYVVEMCRLLGGGMNQLIASARTAEHLLIENRDVEKAQLSSISGPRRFPVNNDKADVSAREGGPGLREMVDDALNGRGAGHGGIQAALTEFRARYRLDQAFALHNDRSPSNVIIANESAQGAVAASAAEVSYKRANASMGRINGYIAALENSNDLKSSVDINTRVMIEIAQQINETLRTQAAIASLAGSYFMALGADSGEPAAAIRDLLDFNR</sequence>
<name>A0A090E1J8_MESPL</name>
<evidence type="ECO:0000313" key="2">
    <source>
        <dbReference type="Proteomes" id="UP000045285"/>
    </source>
</evidence>
<dbReference type="Proteomes" id="UP000045285">
    <property type="component" value="Unassembled WGS sequence"/>
</dbReference>
<dbReference type="InterPro" id="IPR023220">
    <property type="entry name" value="T4SS_VirB5-domain"/>
</dbReference>
<keyword evidence="2" id="KW-1185">Reference proteome</keyword>
<evidence type="ECO:0000313" key="1">
    <source>
        <dbReference type="EMBL" id="CDX20940.1"/>
    </source>
</evidence>
<evidence type="ECO:0008006" key="3">
    <source>
        <dbReference type="Google" id="ProtNLM"/>
    </source>
</evidence>
<gene>
    <name evidence="1" type="ORF">MPL3356_340106</name>
</gene>
<dbReference type="SUPFAM" id="SSF101082">
    <property type="entry name" value="Typo IV secretion system protein TraC"/>
    <property type="match status" value="1"/>
</dbReference>
<dbReference type="Pfam" id="PF07996">
    <property type="entry name" value="T4SS"/>
    <property type="match status" value="1"/>
</dbReference>
<organism evidence="1 2">
    <name type="scientific">Mesorhizobium plurifarium</name>
    <dbReference type="NCBI Taxonomy" id="69974"/>
    <lineage>
        <taxon>Bacteria</taxon>
        <taxon>Pseudomonadati</taxon>
        <taxon>Pseudomonadota</taxon>
        <taxon>Alphaproteobacteria</taxon>
        <taxon>Hyphomicrobiales</taxon>
        <taxon>Phyllobacteriaceae</taxon>
        <taxon>Mesorhizobium</taxon>
    </lineage>
</organism>
<protein>
    <recommendedName>
        <fullName evidence="3">Type IV secretion system protein VirB5</fullName>
    </recommendedName>
</protein>